<proteinExistence type="predicted"/>
<dbReference type="RefSeq" id="WP_379832115.1">
    <property type="nucleotide sequence ID" value="NZ_JBHUHU010000005.1"/>
</dbReference>
<evidence type="ECO:0000259" key="2">
    <source>
        <dbReference type="Pfam" id="PF20736"/>
    </source>
</evidence>
<reference evidence="4" key="1">
    <citation type="journal article" date="2019" name="Int. J. Syst. Evol. Microbiol.">
        <title>The Global Catalogue of Microorganisms (GCM) 10K type strain sequencing project: providing services to taxonomists for standard genome sequencing and annotation.</title>
        <authorList>
            <consortium name="The Broad Institute Genomics Platform"/>
            <consortium name="The Broad Institute Genome Sequencing Center for Infectious Disease"/>
            <person name="Wu L."/>
            <person name="Ma J."/>
        </authorList>
    </citation>
    <scope>NUCLEOTIDE SEQUENCE [LARGE SCALE GENOMIC DNA]</scope>
    <source>
        <strain evidence="4">JCM 3389</strain>
    </source>
</reference>
<dbReference type="EMBL" id="JBHUHU010000005">
    <property type="protein sequence ID" value="MFD2101539.1"/>
    <property type="molecule type" value="Genomic_DNA"/>
</dbReference>
<evidence type="ECO:0000259" key="1">
    <source>
        <dbReference type="Pfam" id="PF07944"/>
    </source>
</evidence>
<dbReference type="InterPro" id="IPR008928">
    <property type="entry name" value="6-hairpin_glycosidase_sf"/>
</dbReference>
<feature type="domain" description="Non-reducing end beta-L-arabinofuranosidase-like GH127 middle" evidence="2">
    <location>
        <begin position="476"/>
        <end position="569"/>
    </location>
</feature>
<dbReference type="Pfam" id="PF07944">
    <property type="entry name" value="Beta-AFase-like_GH127_cat"/>
    <property type="match status" value="1"/>
</dbReference>
<comment type="caution">
    <text evidence="3">The sequence shown here is derived from an EMBL/GenBank/DDBJ whole genome shotgun (WGS) entry which is preliminary data.</text>
</comment>
<accession>A0ABW4Y5X0</accession>
<sequence length="716" mass="81520">MGNLISKIGLNRVWLYSIVIVLGACKTDTSKEKEVAATTTASQEYLQNRAPLLQKPYLELPLGTIQPQGWLQEQLIRMKDGMTGNLDDLYPEVVGPRNGWLGGDGDGWERGPYWIDGLLPLAYILKDEALIAKTKPWIEWTLNNQREDGYLGPIPFDQEPEPEAGLQRGMRTDWWPKMVMLKILMQYYSATEDARVITALTKYFKYQHEQLPEKPLDFLTFWANRRGGDNLQAVLWLYNITGDEFLLELADIISEQTFPWTEVFLNDITREPLPDAWATSGVKYPFEPEEMKDIHVSKLGSLHCVNFAQGVKEPVVYYQINQDDKHLKAARQGFADIKFFHGQPQGMYGGDEPLHGPDPTKGVEFCSISESMYSLETMLPITGDMFYADLLEKIVYNALPTQANDDYTARQYFQAANQVEISDKLQSSYQTQTHQGTDFVYGLLSGYPCCTTNMHQSWPKFVQNLWYASADGGMAAFLYAPNTVTLKVRGGEEVTVKETTQFPFKETVQFELSLANETAFPFHLRIPDWTEGATININGSPVEFEVANQVAKIDRTWKNGDKITLTMPMHLETSQWFDFAHTIERGPLVYSLKVASQEKKKDRGDKYGEFTEVYPTDPWNYALMSSDLNSLATSFEVETKDWDGSYPWNLDNVPIQLKGKGVVIPEWKTVNGVPVFPAWWGHRQESVEASRVKDITLVPYGATTLRITEFPVFQND</sequence>
<gene>
    <name evidence="3" type="ORF">ACFSJE_17245</name>
</gene>
<dbReference type="InterPro" id="IPR012878">
    <property type="entry name" value="Beta-AFase-like_GH127_cat"/>
</dbReference>
<dbReference type="InterPro" id="IPR049046">
    <property type="entry name" value="Beta-AFase-like_GH127_middle"/>
</dbReference>
<evidence type="ECO:0000313" key="3">
    <source>
        <dbReference type="EMBL" id="MFD2101539.1"/>
    </source>
</evidence>
<feature type="domain" description="Non-reducing end beta-L-arabinofuranosidase-like GH127 catalytic" evidence="1">
    <location>
        <begin position="113"/>
        <end position="461"/>
    </location>
</feature>
<keyword evidence="4" id="KW-1185">Reference proteome</keyword>
<dbReference type="SUPFAM" id="SSF48208">
    <property type="entry name" value="Six-hairpin glycosidases"/>
    <property type="match status" value="1"/>
</dbReference>
<name>A0ABW4Y5X0_9FLAO</name>
<dbReference type="Proteomes" id="UP001597342">
    <property type="component" value="Unassembled WGS sequence"/>
</dbReference>
<dbReference type="PANTHER" id="PTHR31151">
    <property type="entry name" value="PROLINE-TRNA LIGASE (DUF1680)"/>
    <property type="match status" value="1"/>
</dbReference>
<evidence type="ECO:0000313" key="4">
    <source>
        <dbReference type="Proteomes" id="UP001597342"/>
    </source>
</evidence>
<dbReference type="Pfam" id="PF20736">
    <property type="entry name" value="Glyco_hydro127M"/>
    <property type="match status" value="1"/>
</dbReference>
<organism evidence="3 4">
    <name type="scientific">Flagellimonas iocasae</name>
    <dbReference type="NCBI Taxonomy" id="2055905"/>
    <lineage>
        <taxon>Bacteria</taxon>
        <taxon>Pseudomonadati</taxon>
        <taxon>Bacteroidota</taxon>
        <taxon>Flavobacteriia</taxon>
        <taxon>Flavobacteriales</taxon>
        <taxon>Flavobacteriaceae</taxon>
        <taxon>Flagellimonas</taxon>
    </lineage>
</organism>
<dbReference type="PROSITE" id="PS51257">
    <property type="entry name" value="PROKAR_LIPOPROTEIN"/>
    <property type="match status" value="1"/>
</dbReference>
<dbReference type="PANTHER" id="PTHR31151:SF0">
    <property type="entry name" value="PROLINE-TRNA LIGASE (DUF1680)"/>
    <property type="match status" value="1"/>
</dbReference>
<protein>
    <submittedName>
        <fullName evidence="3">Beta-L-arabinofuranosidase domain-containing protein</fullName>
    </submittedName>
</protein>